<keyword evidence="1" id="KW-0175">Coiled coil</keyword>
<feature type="coiled-coil region" evidence="1">
    <location>
        <begin position="40"/>
        <end position="81"/>
    </location>
</feature>
<reference evidence="3 4" key="1">
    <citation type="submission" date="2021-04" db="EMBL/GenBank/DDBJ databases">
        <authorList>
            <person name="Bliznina A."/>
        </authorList>
    </citation>
    <scope>NUCLEOTIDE SEQUENCE [LARGE SCALE GENOMIC DNA]</scope>
</reference>
<name>A0ABN7T8T5_OIKDI</name>
<evidence type="ECO:0000256" key="2">
    <source>
        <dbReference type="SAM" id="MobiDB-lite"/>
    </source>
</evidence>
<accession>A0ABN7T8T5</accession>
<organism evidence="3 4">
    <name type="scientific">Oikopleura dioica</name>
    <name type="common">Tunicate</name>
    <dbReference type="NCBI Taxonomy" id="34765"/>
    <lineage>
        <taxon>Eukaryota</taxon>
        <taxon>Metazoa</taxon>
        <taxon>Chordata</taxon>
        <taxon>Tunicata</taxon>
        <taxon>Appendicularia</taxon>
        <taxon>Copelata</taxon>
        <taxon>Oikopleuridae</taxon>
        <taxon>Oikopleura</taxon>
    </lineage>
</organism>
<evidence type="ECO:0000256" key="1">
    <source>
        <dbReference type="SAM" id="Coils"/>
    </source>
</evidence>
<feature type="coiled-coil region" evidence="1">
    <location>
        <begin position="174"/>
        <end position="208"/>
    </location>
</feature>
<protein>
    <submittedName>
        <fullName evidence="3">Oidioi.mRNA.OKI2018_I69.chr2.g8295.t1.cds</fullName>
    </submittedName>
</protein>
<evidence type="ECO:0000313" key="3">
    <source>
        <dbReference type="EMBL" id="CAG5114231.1"/>
    </source>
</evidence>
<dbReference type="Proteomes" id="UP001158576">
    <property type="component" value="Chromosome 2"/>
</dbReference>
<feature type="region of interest" description="Disordered" evidence="2">
    <location>
        <begin position="1"/>
        <end position="33"/>
    </location>
</feature>
<keyword evidence="4" id="KW-1185">Reference proteome</keyword>
<sequence length="216" mass="25432">MNETEHEERKSQLLDFVVRDDARQEADTDSSEDSSLYAMVQQYMMENQVLKNENNELKSQIDRLKSELAAKHQQKEDITQEVLRYLMNQNANTRGSNSYAQIYPKMEHHLIPPAGIPYSPQSLQMGHYMQRYPPDENIVYSPSFPRIESVDSSPNTPALFKRVPQKKSKIPKHIQERNREIDRLSRINRSAQSDIDEINKQIQMYKKLNRTQRLPR</sequence>
<proteinExistence type="predicted"/>
<evidence type="ECO:0000313" key="4">
    <source>
        <dbReference type="Proteomes" id="UP001158576"/>
    </source>
</evidence>
<gene>
    <name evidence="3" type="ORF">OKIOD_LOCUS17060</name>
</gene>
<feature type="compositionally biased region" description="Basic and acidic residues" evidence="2">
    <location>
        <begin position="1"/>
        <end position="26"/>
    </location>
</feature>
<dbReference type="EMBL" id="OU015567">
    <property type="protein sequence ID" value="CAG5114231.1"/>
    <property type="molecule type" value="Genomic_DNA"/>
</dbReference>